<dbReference type="PIRSF" id="PIRSF018266">
    <property type="entry name" value="FecR"/>
    <property type="match status" value="1"/>
</dbReference>
<dbReference type="GO" id="GO:0016989">
    <property type="term" value="F:sigma factor antagonist activity"/>
    <property type="evidence" value="ECO:0007669"/>
    <property type="project" value="TreeGrafter"/>
</dbReference>
<dbReference type="AlphaFoldDB" id="A0A518RFH5"/>
<evidence type="ECO:0000259" key="2">
    <source>
        <dbReference type="Pfam" id="PF04773"/>
    </source>
</evidence>
<dbReference type="EMBL" id="CP042239">
    <property type="protein sequence ID" value="QDX26191.1"/>
    <property type="molecule type" value="Genomic_DNA"/>
</dbReference>
<keyword evidence="1" id="KW-1133">Transmembrane helix</keyword>
<dbReference type="RefSeq" id="WP_145846606.1">
    <property type="nucleotide sequence ID" value="NZ_CP042239.1"/>
</dbReference>
<dbReference type="Pfam" id="PF04773">
    <property type="entry name" value="FecR"/>
    <property type="match status" value="1"/>
</dbReference>
<evidence type="ECO:0000256" key="1">
    <source>
        <dbReference type="SAM" id="Phobius"/>
    </source>
</evidence>
<dbReference type="KEGG" id="ssua:FPZ54_09280"/>
<name>A0A518RFH5_9SPHN</name>
<proteinExistence type="predicted"/>
<evidence type="ECO:0000313" key="4">
    <source>
        <dbReference type="Proteomes" id="UP000318055"/>
    </source>
</evidence>
<dbReference type="OrthoDB" id="9798846at2"/>
<feature type="transmembrane region" description="Helical" evidence="1">
    <location>
        <begin position="81"/>
        <end position="102"/>
    </location>
</feature>
<dbReference type="InterPro" id="IPR006860">
    <property type="entry name" value="FecR"/>
</dbReference>
<organism evidence="3 4">
    <name type="scientific">Sphingomonas suaedae</name>
    <dbReference type="NCBI Taxonomy" id="2599297"/>
    <lineage>
        <taxon>Bacteria</taxon>
        <taxon>Pseudomonadati</taxon>
        <taxon>Pseudomonadota</taxon>
        <taxon>Alphaproteobacteria</taxon>
        <taxon>Sphingomonadales</taxon>
        <taxon>Sphingomonadaceae</taxon>
        <taxon>Sphingomonas</taxon>
    </lineage>
</organism>
<keyword evidence="1" id="KW-0472">Membrane</keyword>
<dbReference type="NCBIfam" id="TIGR01409">
    <property type="entry name" value="TAT_signal_seq"/>
    <property type="match status" value="1"/>
</dbReference>
<keyword evidence="4" id="KW-1185">Reference proteome</keyword>
<feature type="domain" description="FecR protein" evidence="2">
    <location>
        <begin position="108"/>
        <end position="200"/>
    </location>
</feature>
<sequence>MTSSANDDDAARWAIRVENGTLDSDGQRELEEWLRADPRRHGALLRAEATLAYLNRGRALTDRVMDDAGSAPSRGWSRRSFLATGGVAAVVVATSLSGAYLLQPAPMEIRTAIGEIRRVPLPDGSVASVNTASDIAVTMAGTRRSVTLKAGEAWFQVAHDTKRPFVVEAGEVRVEAVGTAFSVRRRANGASIVVTEGVVEVWSEGGEMRRTRIAAGSQGFVANEAPVIEVKTVPDGAERTIAWRTGELALNGETLAYAVAELNRYNKRQLVVENVNLLREPMVGYFRVDQPEQFARAAGTALGATVTVEGETIHLSR</sequence>
<gene>
    <name evidence="3" type="ORF">FPZ54_09280</name>
</gene>
<accession>A0A518RFH5</accession>
<dbReference type="PANTHER" id="PTHR30273:SF2">
    <property type="entry name" value="PROTEIN FECR"/>
    <property type="match status" value="1"/>
</dbReference>
<dbReference type="InterPro" id="IPR012373">
    <property type="entry name" value="Ferrdict_sens_TM"/>
</dbReference>
<dbReference type="Proteomes" id="UP000318055">
    <property type="component" value="Chromosome"/>
</dbReference>
<evidence type="ECO:0000313" key="3">
    <source>
        <dbReference type="EMBL" id="QDX26191.1"/>
    </source>
</evidence>
<keyword evidence="1" id="KW-0812">Transmembrane</keyword>
<dbReference type="PANTHER" id="PTHR30273">
    <property type="entry name" value="PERIPLASMIC SIGNAL SENSOR AND SIGMA FACTOR ACTIVATOR FECR-RELATED"/>
    <property type="match status" value="1"/>
</dbReference>
<reference evidence="3 4" key="1">
    <citation type="submission" date="2019-07" db="EMBL/GenBank/DDBJ databases">
        <title>Sphingomonas alkalisoli sp. nov., isolated from rhizosphere soil of Suaedae salsa.</title>
        <authorList>
            <person name="Zhang H."/>
            <person name="Xu L."/>
            <person name="Zhang J.-X."/>
            <person name="Sun J.-Q."/>
        </authorList>
    </citation>
    <scope>NUCLEOTIDE SEQUENCE [LARGE SCALE GENOMIC DNA]</scope>
    <source>
        <strain evidence="3 4">XS-10</strain>
    </source>
</reference>
<dbReference type="Gene3D" id="2.60.120.1440">
    <property type="match status" value="1"/>
</dbReference>
<dbReference type="InterPro" id="IPR019546">
    <property type="entry name" value="TAT_signal_bac_arc"/>
</dbReference>
<protein>
    <submittedName>
        <fullName evidence="3">DUF4880 domain-containing protein</fullName>
    </submittedName>
</protein>